<dbReference type="EMBL" id="CP016043">
    <property type="protein sequence ID" value="AOV97390.1"/>
    <property type="molecule type" value="Genomic_DNA"/>
</dbReference>
<dbReference type="Pfam" id="PF07388">
    <property type="entry name" value="A-2_8-polyST"/>
    <property type="match status" value="1"/>
</dbReference>
<accession>A0ABN4SXW8</accession>
<organism evidence="1 2">
    <name type="scientific">Edwardsiella hoshinae</name>
    <dbReference type="NCBI Taxonomy" id="93378"/>
    <lineage>
        <taxon>Bacteria</taxon>
        <taxon>Pseudomonadati</taxon>
        <taxon>Pseudomonadota</taxon>
        <taxon>Gammaproteobacteria</taxon>
        <taxon>Enterobacterales</taxon>
        <taxon>Hafniaceae</taxon>
        <taxon>Edwardsiella</taxon>
    </lineage>
</organism>
<dbReference type="RefSeq" id="WP_070245072.1">
    <property type="nucleotide sequence ID" value="NZ_CP016043.1"/>
</dbReference>
<dbReference type="Proteomes" id="UP000175893">
    <property type="component" value="Chromosome"/>
</dbReference>
<name>A0ABN4SXW8_9GAMM</name>
<dbReference type="InterPro" id="IPR010866">
    <property type="entry name" value="A-2_8-polyST"/>
</dbReference>
<reference evidence="1 2" key="1">
    <citation type="submission" date="2016-06" db="EMBL/GenBank/DDBJ databases">
        <title>Complete genome sequence of Edwardsiella hoshinae ATCC 35051.</title>
        <authorList>
            <person name="Reichley S.R."/>
            <person name="Waldbieser G.C."/>
            <person name="Lawrence M.L."/>
            <person name="Griffin M.J."/>
        </authorList>
    </citation>
    <scope>NUCLEOTIDE SEQUENCE [LARGE SCALE GENOMIC DNA]</scope>
    <source>
        <strain evidence="1 2">ATCC 35051</strain>
    </source>
</reference>
<gene>
    <name evidence="1" type="ORF">A9798_10775</name>
</gene>
<evidence type="ECO:0000313" key="2">
    <source>
        <dbReference type="Proteomes" id="UP000175893"/>
    </source>
</evidence>
<protein>
    <recommendedName>
        <fullName evidence="3">Capsule polysaccharide biosynthesis protein</fullName>
    </recommendedName>
</protein>
<proteinExistence type="predicted"/>
<keyword evidence="2" id="KW-1185">Reference proteome</keyword>
<evidence type="ECO:0000313" key="1">
    <source>
        <dbReference type="EMBL" id="AOV97390.1"/>
    </source>
</evidence>
<sequence>MNNQEIHVCITFRQLIFAVIDLSNKNTEGVIVFLIDYQNISFDIRYRLIKNFKKIKFLFIKENCMVNEFSCFSERIPGLLRRNLSFSLTDMKIFLGTRKWVPEIFKKYYFDVAYIYHSGPFVSKVMRAVSDKIILREDGLSNYLIHPITLIKAISRLFFFLSPTGQVWGEEKWVNSLQVESPEKLPMRVIHKASKISFEEIASKLSLNNRQKLLDSFSFEACLPKTKNIKTCLILTQPIDSVGICSTKDKIFFYNIISEKFLSLGYIVYMKNHPKEKVFSLPNVIDLAREFPVELISFVADIKFTYCVALCSTSIASNAGKLAVNNIQFIPLHLYNKDNLFLWKKLIERVKLH</sequence>
<evidence type="ECO:0008006" key="3">
    <source>
        <dbReference type="Google" id="ProtNLM"/>
    </source>
</evidence>